<accession>A0A382XD55</accession>
<sequence>LKEINFQVAKWNADVSILIMNDASTEPRPTNEL</sequence>
<name>A0A382XD55_9ZZZZ</name>
<dbReference type="EMBL" id="UINC01166673">
    <property type="protein sequence ID" value="SVD68760.1"/>
    <property type="molecule type" value="Genomic_DNA"/>
</dbReference>
<proteinExistence type="predicted"/>
<dbReference type="AlphaFoldDB" id="A0A382XD55"/>
<protein>
    <submittedName>
        <fullName evidence="1">Uncharacterized protein</fullName>
    </submittedName>
</protein>
<evidence type="ECO:0000313" key="1">
    <source>
        <dbReference type="EMBL" id="SVD68760.1"/>
    </source>
</evidence>
<feature type="non-terminal residue" evidence="1">
    <location>
        <position position="1"/>
    </location>
</feature>
<reference evidence="1" key="1">
    <citation type="submission" date="2018-05" db="EMBL/GenBank/DDBJ databases">
        <authorList>
            <person name="Lanie J.A."/>
            <person name="Ng W.-L."/>
            <person name="Kazmierczak K.M."/>
            <person name="Andrzejewski T.M."/>
            <person name="Davidsen T.M."/>
            <person name="Wayne K.J."/>
            <person name="Tettelin H."/>
            <person name="Glass J.I."/>
            <person name="Rusch D."/>
            <person name="Podicherti R."/>
            <person name="Tsui H.-C.T."/>
            <person name="Winkler M.E."/>
        </authorList>
    </citation>
    <scope>NUCLEOTIDE SEQUENCE</scope>
</reference>
<organism evidence="1">
    <name type="scientific">marine metagenome</name>
    <dbReference type="NCBI Taxonomy" id="408172"/>
    <lineage>
        <taxon>unclassified sequences</taxon>
        <taxon>metagenomes</taxon>
        <taxon>ecological metagenomes</taxon>
    </lineage>
</organism>
<gene>
    <name evidence="1" type="ORF">METZ01_LOCUS421614</name>
</gene>
<feature type="non-terminal residue" evidence="1">
    <location>
        <position position="33"/>
    </location>
</feature>